<reference evidence="2" key="1">
    <citation type="submission" date="2015-07" db="EMBL/GenBank/DDBJ databases">
        <title>Transcriptome Assembly of Anthurium amnicola.</title>
        <authorList>
            <person name="Suzuki J."/>
        </authorList>
    </citation>
    <scope>NUCLEOTIDE SEQUENCE</scope>
</reference>
<proteinExistence type="predicted"/>
<feature type="region of interest" description="Disordered" evidence="1">
    <location>
        <begin position="261"/>
        <end position="284"/>
    </location>
</feature>
<name>A0A1D1ZA41_9ARAE</name>
<organism evidence="2">
    <name type="scientific">Anthurium amnicola</name>
    <dbReference type="NCBI Taxonomy" id="1678845"/>
    <lineage>
        <taxon>Eukaryota</taxon>
        <taxon>Viridiplantae</taxon>
        <taxon>Streptophyta</taxon>
        <taxon>Embryophyta</taxon>
        <taxon>Tracheophyta</taxon>
        <taxon>Spermatophyta</taxon>
        <taxon>Magnoliopsida</taxon>
        <taxon>Liliopsida</taxon>
        <taxon>Araceae</taxon>
        <taxon>Pothoideae</taxon>
        <taxon>Potheae</taxon>
        <taxon>Anthurium</taxon>
    </lineage>
</organism>
<evidence type="ECO:0000313" key="2">
    <source>
        <dbReference type="EMBL" id="JAT63743.1"/>
    </source>
</evidence>
<evidence type="ECO:0000256" key="1">
    <source>
        <dbReference type="SAM" id="MobiDB-lite"/>
    </source>
</evidence>
<dbReference type="EMBL" id="GDJX01004193">
    <property type="protein sequence ID" value="JAT63743.1"/>
    <property type="molecule type" value="Transcribed_RNA"/>
</dbReference>
<accession>A0A1D1ZA41</accession>
<gene>
    <name evidence="2" type="primary">HSFA3_3</name>
    <name evidence="2" type="ORF">g.35919</name>
</gene>
<protein>
    <submittedName>
        <fullName evidence="2">Heat stress transcription factor A-3</fullName>
    </submittedName>
</protein>
<sequence>MQKEHLTMIQQMDTMKQRMQLAEERQKQTVSFLAKVLQNPAFLDHLRQWKEKGEAVSTRIKRKFLKQSKANQSEPASPCEGQIVKYKHTLDGVISSSMNRVMDTSAQELLEEDYFLGGMEDKLGLDENSREFFGTSDETGVRIPAFVDSSDALFKGKYVMSSPMDTSVAAPDFFVTLPEDVSQEEIFLDSMSSETERITLQEGTWNVDFSAVASLLNPGSDIWNDLLGKDAQELDNEAGSSTSWNIGLQEGGEFEIDKLVGDESSYGGCQDQAGLEDSQKNMNS</sequence>
<dbReference type="AlphaFoldDB" id="A0A1D1ZA41"/>